<comment type="caution">
    <text evidence="3">The sequence shown here is derived from an EMBL/GenBank/DDBJ whole genome shotgun (WGS) entry which is preliminary data.</text>
</comment>
<organism evidence="3 4">
    <name type="scientific">Algoriphagus aestuariicola</name>
    <dbReference type="NCBI Taxonomy" id="1852016"/>
    <lineage>
        <taxon>Bacteria</taxon>
        <taxon>Pseudomonadati</taxon>
        <taxon>Bacteroidota</taxon>
        <taxon>Cytophagia</taxon>
        <taxon>Cytophagales</taxon>
        <taxon>Cyclobacteriaceae</taxon>
        <taxon>Algoriphagus</taxon>
    </lineage>
</organism>
<reference evidence="3 4" key="1">
    <citation type="submission" date="2021-03" db="EMBL/GenBank/DDBJ databases">
        <title>novel species isolated from a fishpond in China.</title>
        <authorList>
            <person name="Lu H."/>
            <person name="Cai Z."/>
        </authorList>
    </citation>
    <scope>NUCLEOTIDE SEQUENCE [LARGE SCALE GENOMIC DNA]</scope>
    <source>
        <strain evidence="3 4">JCM 31546</strain>
    </source>
</reference>
<feature type="transmembrane region" description="Helical" evidence="1">
    <location>
        <begin position="118"/>
        <end position="143"/>
    </location>
</feature>
<dbReference type="GO" id="GO:0016301">
    <property type="term" value="F:kinase activity"/>
    <property type="evidence" value="ECO:0007669"/>
    <property type="project" value="UniProtKB-KW"/>
</dbReference>
<evidence type="ECO:0000259" key="2">
    <source>
        <dbReference type="Pfam" id="PF06580"/>
    </source>
</evidence>
<proteinExistence type="predicted"/>
<keyword evidence="3" id="KW-0808">Transferase</keyword>
<feature type="transmembrane region" description="Helical" evidence="1">
    <location>
        <begin position="37"/>
        <end position="61"/>
    </location>
</feature>
<protein>
    <submittedName>
        <fullName evidence="3">Histidine kinase</fullName>
    </submittedName>
</protein>
<dbReference type="InterPro" id="IPR050640">
    <property type="entry name" value="Bact_2-comp_sensor_kinase"/>
</dbReference>
<sequence>MKKLLGSLQISPIYLGVIFTFAYLESIRARVTPGQTINWYILTPEAAAGTLVKAILIAFILRFAFKRYYGVLEFPIRKNAAFSAFGLGLTAYLLVSNGMAMVISILFGTWERNFTDQILLSVNFSYLLDFIVYGGFYLTYLLFQEYKNHQQKLAAYELALSDSRFAQLKQQLNPHFLFNNLNVLDQLIEENPKSASLFLQNFAELYRYPLEKSNSKLVSLSEEVEFAKAYFSLMSEKYGQSYLMEIDSAIPSGKVPPLTLQLLIENAVLHNFGTPEQPVILSVKMTDKLEVSNNRIPFIKPKHQGGKGLQNLSGQYELLSDQPIEIIQTEDKFTVKLPLIPINE</sequence>
<gene>
    <name evidence="3" type="ORF">J0A67_21905</name>
</gene>
<dbReference type="Proteomes" id="UP000664698">
    <property type="component" value="Unassembled WGS sequence"/>
</dbReference>
<keyword evidence="4" id="KW-1185">Reference proteome</keyword>
<evidence type="ECO:0000256" key="1">
    <source>
        <dbReference type="SAM" id="Phobius"/>
    </source>
</evidence>
<keyword evidence="1" id="KW-1133">Transmembrane helix</keyword>
<keyword evidence="1" id="KW-0812">Transmembrane</keyword>
<evidence type="ECO:0000313" key="3">
    <source>
        <dbReference type="EMBL" id="MBN7803539.1"/>
    </source>
</evidence>
<feature type="transmembrane region" description="Helical" evidence="1">
    <location>
        <begin position="82"/>
        <end position="106"/>
    </location>
</feature>
<feature type="transmembrane region" description="Helical" evidence="1">
    <location>
        <begin position="12"/>
        <end position="31"/>
    </location>
</feature>
<dbReference type="Pfam" id="PF06580">
    <property type="entry name" value="His_kinase"/>
    <property type="match status" value="1"/>
</dbReference>
<dbReference type="RefSeq" id="WP_206571536.1">
    <property type="nucleotide sequence ID" value="NZ_JAFKCW010000006.1"/>
</dbReference>
<dbReference type="PANTHER" id="PTHR34220:SF7">
    <property type="entry name" value="SENSOR HISTIDINE KINASE YPDA"/>
    <property type="match status" value="1"/>
</dbReference>
<accession>A0ABS3BXJ9</accession>
<dbReference type="InterPro" id="IPR010559">
    <property type="entry name" value="Sig_transdc_His_kin_internal"/>
</dbReference>
<keyword evidence="3" id="KW-0418">Kinase</keyword>
<keyword evidence="1" id="KW-0472">Membrane</keyword>
<name>A0ABS3BXJ9_9BACT</name>
<dbReference type="EMBL" id="JAFKCW010000006">
    <property type="protein sequence ID" value="MBN7803539.1"/>
    <property type="molecule type" value="Genomic_DNA"/>
</dbReference>
<feature type="domain" description="Signal transduction histidine kinase internal region" evidence="2">
    <location>
        <begin position="164"/>
        <end position="240"/>
    </location>
</feature>
<dbReference type="PANTHER" id="PTHR34220">
    <property type="entry name" value="SENSOR HISTIDINE KINASE YPDA"/>
    <property type="match status" value="1"/>
</dbReference>
<evidence type="ECO:0000313" key="4">
    <source>
        <dbReference type="Proteomes" id="UP000664698"/>
    </source>
</evidence>